<evidence type="ECO:0000313" key="3">
    <source>
        <dbReference type="Proteomes" id="UP001307889"/>
    </source>
</evidence>
<protein>
    <submittedName>
        <fullName evidence="2">Uncharacterized protein</fullName>
    </submittedName>
</protein>
<organism evidence="2 3">
    <name type="scientific">Nesidiocoris tenuis</name>
    <dbReference type="NCBI Taxonomy" id="355587"/>
    <lineage>
        <taxon>Eukaryota</taxon>
        <taxon>Metazoa</taxon>
        <taxon>Ecdysozoa</taxon>
        <taxon>Arthropoda</taxon>
        <taxon>Hexapoda</taxon>
        <taxon>Insecta</taxon>
        <taxon>Pterygota</taxon>
        <taxon>Neoptera</taxon>
        <taxon>Paraneoptera</taxon>
        <taxon>Hemiptera</taxon>
        <taxon>Heteroptera</taxon>
        <taxon>Panheteroptera</taxon>
        <taxon>Cimicomorpha</taxon>
        <taxon>Miridae</taxon>
        <taxon>Dicyphina</taxon>
        <taxon>Nesidiocoris</taxon>
    </lineage>
</organism>
<keyword evidence="1" id="KW-0812">Transmembrane</keyword>
<dbReference type="EMBL" id="AP028920">
    <property type="protein sequence ID" value="BET00994.1"/>
    <property type="molecule type" value="Genomic_DNA"/>
</dbReference>
<dbReference type="Proteomes" id="UP001307889">
    <property type="component" value="Chromosome 12"/>
</dbReference>
<keyword evidence="1" id="KW-0472">Membrane</keyword>
<evidence type="ECO:0000313" key="2">
    <source>
        <dbReference type="EMBL" id="BET00994.1"/>
    </source>
</evidence>
<reference evidence="2 3" key="1">
    <citation type="submission" date="2023-09" db="EMBL/GenBank/DDBJ databases">
        <title>Nesidiocoris tenuis whole genome shotgun sequence.</title>
        <authorList>
            <person name="Shibata T."/>
            <person name="Shimoda M."/>
            <person name="Kobayashi T."/>
            <person name="Uehara T."/>
        </authorList>
    </citation>
    <scope>NUCLEOTIDE SEQUENCE [LARGE SCALE GENOMIC DNA]</scope>
    <source>
        <strain evidence="2 3">Japan</strain>
    </source>
</reference>
<feature type="transmembrane region" description="Helical" evidence="1">
    <location>
        <begin position="91"/>
        <end position="117"/>
    </location>
</feature>
<gene>
    <name evidence="2" type="ORF">NTJ_13810</name>
</gene>
<keyword evidence="3" id="KW-1185">Reference proteome</keyword>
<accession>A0ABN7B9D3</accession>
<evidence type="ECO:0000256" key="1">
    <source>
        <dbReference type="SAM" id="Phobius"/>
    </source>
</evidence>
<name>A0ABN7B9D3_9HEMI</name>
<sequence>MGWWSSLWNGAKAVAEVATKAVTTVARATAKAVTTVARATAKAVTTVARATAKAVTTVARATTKAVTTVARATEKAMYKLATTPPIQTLGAILYVGAVVTGFALGVLASAIVPGVLLDRLREFLQPVPSEPG</sequence>
<keyword evidence="1" id="KW-1133">Transmembrane helix</keyword>
<proteinExistence type="predicted"/>